<protein>
    <submittedName>
        <fullName evidence="1">ORF19</fullName>
    </submittedName>
</protein>
<organism evidence="1">
    <name type="scientific">Nitrosopumilaceae spindle-shaped virus</name>
    <dbReference type="NCBI Taxonomy" id="3065433"/>
    <lineage>
        <taxon>Viruses</taxon>
    </lineage>
</organism>
<sequence length="353" mass="40844">MIQKRVQLQVTKVQKRKPSVIQWKGVDMVRKQSFMAAVQEIITYSDEMDVTRIGIIGDMHSGKTTLSKCIGHVVHSFSKVPFTVKIFYKKHLMNFAETLKTLHPTNYILIFDDVSFLKASASNKQINLIEQAISEIRHLDGGEDVKIICIFNYHYPKALPPFLREAQYKFITSIGDANEKNIADTYGKQNVNLITGFKIQRKNAIVDKFWLESVGDRPPVKYEWRNPFIPVLFWNESRIRKIIAPTRQFIDPICSDCDESEGIEKYDEKTVQEVCDDGQKKYGSQTFDTACKLLMLKHGENMFSHSVRACLKWIERERKTRSLPVSAIKKVRGYEEKGTQVHKKQFEESVQVI</sequence>
<dbReference type="SUPFAM" id="SSF52540">
    <property type="entry name" value="P-loop containing nucleoside triphosphate hydrolases"/>
    <property type="match status" value="1"/>
</dbReference>
<proteinExistence type="predicted"/>
<reference evidence="1" key="2">
    <citation type="submission" date="2024-03" db="EMBL/GenBank/DDBJ databases">
        <authorList>
            <person name="Ni Y."/>
            <person name="Xu T."/>
            <person name="Yan S."/>
            <person name="Chen L."/>
            <person name="Wang Y."/>
        </authorList>
    </citation>
    <scope>NUCLEOTIDE SEQUENCE</scope>
    <source>
        <strain evidence="1">NYM1</strain>
    </source>
</reference>
<dbReference type="InterPro" id="IPR027417">
    <property type="entry name" value="P-loop_NTPase"/>
</dbReference>
<evidence type="ECO:0000313" key="1">
    <source>
        <dbReference type="EMBL" id="DBA52226.1"/>
    </source>
</evidence>
<accession>A0AAT9J7M6</accession>
<dbReference type="EMBL" id="BK067792">
    <property type="protein sequence ID" value="DBA52226.1"/>
    <property type="molecule type" value="Genomic_DNA"/>
</dbReference>
<name>A0AAT9J7M6_9VIRU</name>
<reference evidence="1" key="1">
    <citation type="journal article" date="2024" name="Environ. Microbiol. Rep.">
        <title>Hiding in plain sight: The discovery of complete genomes of 11 hypothetical spindle-shaped viruses that putatively infect mesophilic ammonia-oxidizing archaea.</title>
        <authorList>
            <person name="Ni Y."/>
            <person name="Xu T."/>
            <person name="Yan S."/>
            <person name="Chen L."/>
            <person name="Wang Y."/>
        </authorList>
    </citation>
    <scope>NUCLEOTIDE SEQUENCE</scope>
    <source>
        <strain evidence="1">NYM1</strain>
    </source>
</reference>